<name>A0A417Z7N1_9MICO</name>
<feature type="domain" description="NlpC/P60" evidence="5">
    <location>
        <begin position="337"/>
        <end position="481"/>
    </location>
</feature>
<dbReference type="AlphaFoldDB" id="A0A417Z7N1"/>
<dbReference type="InterPro" id="IPR000064">
    <property type="entry name" value="NLP_P60_dom"/>
</dbReference>
<reference evidence="6 7" key="1">
    <citation type="submission" date="2018-08" db="EMBL/GenBank/DDBJ databases">
        <title>Whole genome sequence analysis of Dermacoccus abyssi bacteria isolated from Deep Mariana trench Micromonospora spp reveals genes involved in the environmental adaptation and production of secondary metabolites.</title>
        <authorList>
            <person name="Abdel-Mageed W.M."/>
            <person name="Lehri B."/>
            <person name="Nouioui I."/>
            <person name="Goodfellow I."/>
            <person name="Jaspars M."/>
            <person name="Karlyshev A."/>
        </authorList>
    </citation>
    <scope>NUCLEOTIDE SEQUENCE [LARGE SCALE GENOMIC DNA]</scope>
    <source>
        <strain evidence="6 7">MT1.1</strain>
    </source>
</reference>
<accession>A0A417Z7N1</accession>
<evidence type="ECO:0000313" key="7">
    <source>
        <dbReference type="Proteomes" id="UP000285376"/>
    </source>
</evidence>
<dbReference type="Proteomes" id="UP000285376">
    <property type="component" value="Unassembled WGS sequence"/>
</dbReference>
<keyword evidence="4" id="KW-0788">Thiol protease</keyword>
<gene>
    <name evidence="6" type="ORF">D1832_05260</name>
</gene>
<evidence type="ECO:0000256" key="3">
    <source>
        <dbReference type="ARBA" id="ARBA00022801"/>
    </source>
</evidence>
<dbReference type="Pfam" id="PF00877">
    <property type="entry name" value="NLPC_P60"/>
    <property type="match status" value="1"/>
</dbReference>
<sequence>MGPHVATVTGIEALGKPTSTEQRWYRAGGGYAQHFERGLALIAVDASGRPIPTMGGVVLDGFAEYYKAHPNTGWPVSPQMSDAKGLWQRFDSPSHAYRGALMRASASAPIHGVESRVYDYYVSNPAVRQMVGSATASSSAVKAWTRVGGGTVHPFAGGWVTVANSGAKAVVPASFKPNTRVPGTTKFAWDGMYAHGWPKGLPTTRCGGAAILTEKGTGYAMGDTRWCPSAKYAQPLTAIPKQPMPYALTSAGGGDAGWNVKILQRFLGVRDSKGTAHTRFGPLERLTGTTASALARKRASIGWARTPRLDKGLWNKLGIGTPWDEATEANQPVLGLAATRQERINTMMSYVRNKTYANGYEYTYGAAGPGRVGFDCSGLMLAGMYHAGVYPRSANILDDIIHPTKLTQALYNDTSLKKVPVTQRQPGDLIFYTSNGSASGIGHVGMYVGRDRTFDTANNGYEGANRDMYWLTRSGSMSIMPYAVRPVAEG</sequence>
<evidence type="ECO:0000256" key="1">
    <source>
        <dbReference type="ARBA" id="ARBA00007074"/>
    </source>
</evidence>
<comment type="similarity">
    <text evidence="1">Belongs to the peptidase C40 family.</text>
</comment>
<dbReference type="GO" id="GO:0006508">
    <property type="term" value="P:proteolysis"/>
    <property type="evidence" value="ECO:0007669"/>
    <property type="project" value="UniProtKB-KW"/>
</dbReference>
<dbReference type="InterPro" id="IPR038765">
    <property type="entry name" value="Papain-like_cys_pep_sf"/>
</dbReference>
<protein>
    <recommendedName>
        <fullName evidence="5">NlpC/P60 domain-containing protein</fullName>
    </recommendedName>
</protein>
<evidence type="ECO:0000259" key="5">
    <source>
        <dbReference type="PROSITE" id="PS51935"/>
    </source>
</evidence>
<evidence type="ECO:0000313" key="6">
    <source>
        <dbReference type="EMBL" id="RHW46642.1"/>
    </source>
</evidence>
<dbReference type="SUPFAM" id="SSF54001">
    <property type="entry name" value="Cysteine proteinases"/>
    <property type="match status" value="1"/>
</dbReference>
<dbReference type="PANTHER" id="PTHR47359">
    <property type="entry name" value="PEPTIDOGLYCAN DL-ENDOPEPTIDASE CWLO"/>
    <property type="match status" value="1"/>
</dbReference>
<dbReference type="PROSITE" id="PS51935">
    <property type="entry name" value="NLPC_P60"/>
    <property type="match status" value="1"/>
</dbReference>
<comment type="caution">
    <text evidence="6">The sequence shown here is derived from an EMBL/GenBank/DDBJ whole genome shotgun (WGS) entry which is preliminary data.</text>
</comment>
<dbReference type="InterPro" id="IPR051794">
    <property type="entry name" value="PG_Endopeptidase_C40"/>
</dbReference>
<organism evidence="6 7">
    <name type="scientific">Dermacoccus abyssi</name>
    <dbReference type="NCBI Taxonomy" id="322596"/>
    <lineage>
        <taxon>Bacteria</taxon>
        <taxon>Bacillati</taxon>
        <taxon>Actinomycetota</taxon>
        <taxon>Actinomycetes</taxon>
        <taxon>Micrococcales</taxon>
        <taxon>Dermacoccaceae</taxon>
        <taxon>Dermacoccus</taxon>
    </lineage>
</organism>
<evidence type="ECO:0000256" key="2">
    <source>
        <dbReference type="ARBA" id="ARBA00022670"/>
    </source>
</evidence>
<dbReference type="RefSeq" id="WP_118912920.1">
    <property type="nucleotide sequence ID" value="NZ_CBCRVH010000003.1"/>
</dbReference>
<proteinExistence type="inferred from homology"/>
<evidence type="ECO:0000256" key="4">
    <source>
        <dbReference type="ARBA" id="ARBA00022807"/>
    </source>
</evidence>
<keyword evidence="2" id="KW-0645">Protease</keyword>
<keyword evidence="3" id="KW-0378">Hydrolase</keyword>
<dbReference type="PANTHER" id="PTHR47359:SF3">
    <property type="entry name" value="NLP_P60 DOMAIN-CONTAINING PROTEIN-RELATED"/>
    <property type="match status" value="1"/>
</dbReference>
<dbReference type="Gene3D" id="3.90.1720.10">
    <property type="entry name" value="endopeptidase domain like (from Nostoc punctiforme)"/>
    <property type="match status" value="1"/>
</dbReference>
<dbReference type="GO" id="GO:0008234">
    <property type="term" value="F:cysteine-type peptidase activity"/>
    <property type="evidence" value="ECO:0007669"/>
    <property type="project" value="UniProtKB-KW"/>
</dbReference>
<dbReference type="EMBL" id="QWLM01000004">
    <property type="protein sequence ID" value="RHW46642.1"/>
    <property type="molecule type" value="Genomic_DNA"/>
</dbReference>